<dbReference type="EMBL" id="JAUTWS010000001">
    <property type="protein sequence ID" value="MDO9706927.1"/>
    <property type="molecule type" value="Genomic_DNA"/>
</dbReference>
<evidence type="ECO:0000313" key="4">
    <source>
        <dbReference type="Proteomes" id="UP001243009"/>
    </source>
</evidence>
<accession>A0ABT9DSQ4</accession>
<dbReference type="SUPFAM" id="SSF143120">
    <property type="entry name" value="YefM-like"/>
    <property type="match status" value="1"/>
</dbReference>
<reference evidence="3 4" key="1">
    <citation type="submission" date="2023-08" db="EMBL/GenBank/DDBJ databases">
        <title>The draft genome sequence of Paracraurococcus sp. LOR1-02.</title>
        <authorList>
            <person name="Kingkaew E."/>
            <person name="Tanasupawat S."/>
        </authorList>
    </citation>
    <scope>NUCLEOTIDE SEQUENCE [LARGE SCALE GENOMIC DNA]</scope>
    <source>
        <strain evidence="3 4">LOR1-02</strain>
    </source>
</reference>
<dbReference type="NCBIfam" id="TIGR01552">
    <property type="entry name" value="phd_fam"/>
    <property type="match status" value="1"/>
</dbReference>
<proteinExistence type="inferred from homology"/>
<keyword evidence="4" id="KW-1185">Reference proteome</keyword>
<comment type="similarity">
    <text evidence="1 2">Belongs to the phD/YefM antitoxin family.</text>
</comment>
<comment type="function">
    <text evidence="2">Antitoxin component of a type II toxin-antitoxin (TA) system.</text>
</comment>
<dbReference type="PANTHER" id="PTHR35377">
    <property type="entry name" value="ANTITOXIN VAPB49-RELATED-RELATED"/>
    <property type="match status" value="1"/>
</dbReference>
<dbReference type="PANTHER" id="PTHR35377:SF8">
    <property type="entry name" value="ANTITOXIN VAPB22"/>
    <property type="match status" value="1"/>
</dbReference>
<gene>
    <name evidence="3" type="ORF">Q7A36_01145</name>
</gene>
<name>A0ABT9DSQ4_9PROT</name>
<evidence type="ECO:0000313" key="3">
    <source>
        <dbReference type="EMBL" id="MDO9706927.1"/>
    </source>
</evidence>
<dbReference type="Proteomes" id="UP001243009">
    <property type="component" value="Unassembled WGS sequence"/>
</dbReference>
<sequence>MKSVTVYEAKTHLSALLAEVEAGAEVLITRHGRPVARLSAAAPAAARLPGDWAGLPGWEGFRYDPAAFAPLTPEQAAAEGWDG</sequence>
<dbReference type="InterPro" id="IPR006442">
    <property type="entry name" value="Antitoxin_Phd/YefM"/>
</dbReference>
<organism evidence="3 4">
    <name type="scientific">Paracraurococcus lichenis</name>
    <dbReference type="NCBI Taxonomy" id="3064888"/>
    <lineage>
        <taxon>Bacteria</taxon>
        <taxon>Pseudomonadati</taxon>
        <taxon>Pseudomonadota</taxon>
        <taxon>Alphaproteobacteria</taxon>
        <taxon>Acetobacterales</taxon>
        <taxon>Roseomonadaceae</taxon>
        <taxon>Paracraurococcus</taxon>
    </lineage>
</organism>
<dbReference type="InterPro" id="IPR036165">
    <property type="entry name" value="YefM-like_sf"/>
</dbReference>
<dbReference type="RefSeq" id="WP_305101797.1">
    <property type="nucleotide sequence ID" value="NZ_JAUTWS010000001.1"/>
</dbReference>
<evidence type="ECO:0000256" key="2">
    <source>
        <dbReference type="RuleBase" id="RU362080"/>
    </source>
</evidence>
<dbReference type="Pfam" id="PF02604">
    <property type="entry name" value="PhdYeFM_antitox"/>
    <property type="match status" value="1"/>
</dbReference>
<dbReference type="InterPro" id="IPR051416">
    <property type="entry name" value="phD-YefM_TA_antitoxins"/>
</dbReference>
<comment type="caution">
    <text evidence="3">The sequence shown here is derived from an EMBL/GenBank/DDBJ whole genome shotgun (WGS) entry which is preliminary data.</text>
</comment>
<protein>
    <recommendedName>
        <fullName evidence="2">Antitoxin</fullName>
    </recommendedName>
</protein>
<evidence type="ECO:0000256" key="1">
    <source>
        <dbReference type="ARBA" id="ARBA00009981"/>
    </source>
</evidence>
<dbReference type="Gene3D" id="3.40.1620.10">
    <property type="entry name" value="YefM-like domain"/>
    <property type="match status" value="1"/>
</dbReference>